<dbReference type="Gene3D" id="1.10.3210.10">
    <property type="entry name" value="Hypothetical protein af1432"/>
    <property type="match status" value="1"/>
</dbReference>
<dbReference type="PROSITE" id="PS51832">
    <property type="entry name" value="HD_GYP"/>
    <property type="match status" value="1"/>
</dbReference>
<evidence type="ECO:0000313" key="2">
    <source>
        <dbReference type="EMBL" id="PQV63216.1"/>
    </source>
</evidence>
<dbReference type="EMBL" id="NIGF01000014">
    <property type="protein sequence ID" value="PQV63216.1"/>
    <property type="molecule type" value="Genomic_DNA"/>
</dbReference>
<sequence length="257" mass="27889">MSQAQNLIRTLEDNSLSILSESIGDVRAHGGPTLANVSDEDLQVALYTVLLKIIDTLREKASAPSEVKTDTKTIFVAAIRDMMDYIDGQSTYTVGHTRAVTSHVVQMASRAGLSDAEIDDIETAAWIHNIGLINQSQKLAALPRTLTQDELKQARNHTVMGAEMIRPIQFLSHLVPTIRYHHSRFDGGAGTGEPAGENLPLGARLICLADAFQAMLEPRAYRSALTREQALLEVDKGAGAQFDPALVPLAHELNASL</sequence>
<keyword evidence="3" id="KW-1185">Reference proteome</keyword>
<dbReference type="CDD" id="cd00077">
    <property type="entry name" value="HDc"/>
    <property type="match status" value="1"/>
</dbReference>
<name>A0A2S8SR09_9BACT</name>
<dbReference type="PANTHER" id="PTHR45228">
    <property type="entry name" value="CYCLIC DI-GMP PHOSPHODIESTERASE TM_0186-RELATED"/>
    <property type="match status" value="1"/>
</dbReference>
<dbReference type="AlphaFoldDB" id="A0A2S8SR09"/>
<dbReference type="InParanoid" id="A0A2S8SR09"/>
<dbReference type="RefSeq" id="WP_106380629.1">
    <property type="nucleotide sequence ID" value="NZ_NIGF01000014.1"/>
</dbReference>
<organism evidence="2 3">
    <name type="scientific">Abditibacterium utsteinense</name>
    <dbReference type="NCBI Taxonomy" id="1960156"/>
    <lineage>
        <taxon>Bacteria</taxon>
        <taxon>Pseudomonadati</taxon>
        <taxon>Abditibacteriota</taxon>
        <taxon>Abditibacteriia</taxon>
        <taxon>Abditibacteriales</taxon>
        <taxon>Abditibacteriaceae</taxon>
        <taxon>Abditibacterium</taxon>
    </lineage>
</organism>
<comment type="caution">
    <text evidence="2">The sequence shown here is derived from an EMBL/GenBank/DDBJ whole genome shotgun (WGS) entry which is preliminary data.</text>
</comment>
<dbReference type="Proteomes" id="UP000237684">
    <property type="component" value="Unassembled WGS sequence"/>
</dbReference>
<evidence type="ECO:0000313" key="3">
    <source>
        <dbReference type="Proteomes" id="UP000237684"/>
    </source>
</evidence>
<reference evidence="2 3" key="1">
    <citation type="journal article" date="2018" name="Syst. Appl. Microbiol.">
        <title>Abditibacterium utsteinense sp. nov., the first cultivated member of candidate phylum FBP, isolated from ice-free Antarctic soil samples.</title>
        <authorList>
            <person name="Tahon G."/>
            <person name="Tytgat B."/>
            <person name="Lebbe L."/>
            <person name="Carlier A."/>
            <person name="Willems A."/>
        </authorList>
    </citation>
    <scope>NUCLEOTIDE SEQUENCE [LARGE SCALE GENOMIC DNA]</scope>
    <source>
        <strain evidence="2 3">LMG 29911</strain>
    </source>
</reference>
<accession>A0A2S8SR09</accession>
<dbReference type="SUPFAM" id="SSF109604">
    <property type="entry name" value="HD-domain/PDEase-like"/>
    <property type="match status" value="1"/>
</dbReference>
<dbReference type="InterPro" id="IPR052020">
    <property type="entry name" value="Cyclic_di-GMP/3'3'-cGAMP_PDE"/>
</dbReference>
<proteinExistence type="predicted"/>
<feature type="domain" description="HD-GYP" evidence="1">
    <location>
        <begin position="71"/>
        <end position="257"/>
    </location>
</feature>
<dbReference type="InterPro" id="IPR037522">
    <property type="entry name" value="HD_GYP_dom"/>
</dbReference>
<dbReference type="Pfam" id="PF13487">
    <property type="entry name" value="HD_5"/>
    <property type="match status" value="1"/>
</dbReference>
<evidence type="ECO:0000259" key="1">
    <source>
        <dbReference type="PROSITE" id="PS51832"/>
    </source>
</evidence>
<dbReference type="OrthoDB" id="9804747at2"/>
<protein>
    <submittedName>
        <fullName evidence="2">HD domain-containing protein</fullName>
    </submittedName>
</protein>
<gene>
    <name evidence="2" type="ORF">B1R32_11441</name>
</gene>
<dbReference type="InterPro" id="IPR003607">
    <property type="entry name" value="HD/PDEase_dom"/>
</dbReference>